<evidence type="ECO:0000256" key="1">
    <source>
        <dbReference type="SAM" id="Phobius"/>
    </source>
</evidence>
<proteinExistence type="predicted"/>
<organism evidence="2 3">
    <name type="scientific">Aspergillus heteromorphus CBS 117.55</name>
    <dbReference type="NCBI Taxonomy" id="1448321"/>
    <lineage>
        <taxon>Eukaryota</taxon>
        <taxon>Fungi</taxon>
        <taxon>Dikarya</taxon>
        <taxon>Ascomycota</taxon>
        <taxon>Pezizomycotina</taxon>
        <taxon>Eurotiomycetes</taxon>
        <taxon>Eurotiomycetidae</taxon>
        <taxon>Eurotiales</taxon>
        <taxon>Aspergillaceae</taxon>
        <taxon>Aspergillus</taxon>
        <taxon>Aspergillus subgen. Circumdati</taxon>
    </lineage>
</organism>
<dbReference type="VEuPathDB" id="FungiDB:BO70DRAFT_86484"/>
<evidence type="ECO:0000313" key="2">
    <source>
        <dbReference type="EMBL" id="PWY91146.1"/>
    </source>
</evidence>
<dbReference type="GeneID" id="37071030"/>
<reference evidence="2 3" key="1">
    <citation type="submission" date="2016-12" db="EMBL/GenBank/DDBJ databases">
        <title>The genomes of Aspergillus section Nigri reveals drivers in fungal speciation.</title>
        <authorList>
            <consortium name="DOE Joint Genome Institute"/>
            <person name="Vesth T.C."/>
            <person name="Nybo J."/>
            <person name="Theobald S."/>
            <person name="Brandl J."/>
            <person name="Frisvad J.C."/>
            <person name="Nielsen K.F."/>
            <person name="Lyhne E.K."/>
            <person name="Kogle M.E."/>
            <person name="Kuo A."/>
            <person name="Riley R."/>
            <person name="Clum A."/>
            <person name="Nolan M."/>
            <person name="Lipzen A."/>
            <person name="Salamov A."/>
            <person name="Henrissat B."/>
            <person name="Wiebenga A."/>
            <person name="De Vries R.P."/>
            <person name="Grigoriev I.V."/>
            <person name="Mortensen U.H."/>
            <person name="Andersen M.R."/>
            <person name="Baker S.E."/>
        </authorList>
    </citation>
    <scope>NUCLEOTIDE SEQUENCE [LARGE SCALE GENOMIC DNA]</scope>
    <source>
        <strain evidence="2 3">CBS 117.55</strain>
    </source>
</reference>
<accession>A0A317WXK7</accession>
<comment type="caution">
    <text evidence="2">The sequence shown here is derived from an EMBL/GenBank/DDBJ whole genome shotgun (WGS) entry which is preliminary data.</text>
</comment>
<dbReference type="RefSeq" id="XP_025403589.1">
    <property type="nucleotide sequence ID" value="XM_025548793.1"/>
</dbReference>
<keyword evidence="3" id="KW-1185">Reference proteome</keyword>
<keyword evidence="1" id="KW-0812">Transmembrane</keyword>
<dbReference type="EMBL" id="MSFL01000002">
    <property type="protein sequence ID" value="PWY91146.1"/>
    <property type="molecule type" value="Genomic_DNA"/>
</dbReference>
<feature type="transmembrane region" description="Helical" evidence="1">
    <location>
        <begin position="155"/>
        <end position="176"/>
    </location>
</feature>
<name>A0A317WXK7_9EURO</name>
<keyword evidence="1" id="KW-1133">Transmembrane helix</keyword>
<sequence length="177" mass="20189">MSAYLWAARGPSVVRPCHGILKTSAPLDRPRRQRGIKLEAALHPLRMDYRSGDCSTAASRPWVGAPLPRVCRRSDVIDDATRGRRMPGTSAAAGRGIRTGFCAWKDGPRINTKTPMRPEREPEGLIHHIDNPCRRAERRASAMPPTKTPCVTARWWWWWYLYTWTWYSVLGQLVILN</sequence>
<protein>
    <submittedName>
        <fullName evidence="2">Uncharacterized protein</fullName>
    </submittedName>
</protein>
<dbReference type="Proteomes" id="UP000247233">
    <property type="component" value="Unassembled WGS sequence"/>
</dbReference>
<dbReference type="AlphaFoldDB" id="A0A317WXK7"/>
<gene>
    <name evidence="2" type="ORF">BO70DRAFT_86484</name>
</gene>
<keyword evidence="1" id="KW-0472">Membrane</keyword>
<evidence type="ECO:0000313" key="3">
    <source>
        <dbReference type="Proteomes" id="UP000247233"/>
    </source>
</evidence>